<protein>
    <submittedName>
        <fullName evidence="15">Cytochrome p450 6k1-like protein</fullName>
    </submittedName>
</protein>
<comment type="cofactor">
    <cofactor evidence="1 13">
        <name>heme</name>
        <dbReference type="ChEBI" id="CHEBI:30413"/>
    </cofactor>
</comment>
<reference evidence="15 16" key="1">
    <citation type="submission" date="2015-04" db="EMBL/GenBank/DDBJ databases">
        <title>Lasius niger genome sequencing.</title>
        <authorList>
            <person name="Konorov E.A."/>
            <person name="Nikitin M.A."/>
            <person name="Kirill M.V."/>
            <person name="Chang P."/>
        </authorList>
    </citation>
    <scope>NUCLEOTIDE SEQUENCE [LARGE SCALE GENOMIC DNA]</scope>
    <source>
        <tissue evidence="15">Whole</tissue>
    </source>
</reference>
<evidence type="ECO:0000256" key="5">
    <source>
        <dbReference type="ARBA" id="ARBA00022617"/>
    </source>
</evidence>
<dbReference type="GO" id="GO:0016705">
    <property type="term" value="F:oxidoreductase activity, acting on paired donors, with incorporation or reduction of molecular oxygen"/>
    <property type="evidence" value="ECO:0007669"/>
    <property type="project" value="InterPro"/>
</dbReference>
<comment type="caution">
    <text evidence="15">The sequence shown here is derived from an EMBL/GenBank/DDBJ whole genome shotgun (WGS) entry which is preliminary data.</text>
</comment>
<organism evidence="15 16">
    <name type="scientific">Lasius niger</name>
    <name type="common">Black garden ant</name>
    <dbReference type="NCBI Taxonomy" id="67767"/>
    <lineage>
        <taxon>Eukaryota</taxon>
        <taxon>Metazoa</taxon>
        <taxon>Ecdysozoa</taxon>
        <taxon>Arthropoda</taxon>
        <taxon>Hexapoda</taxon>
        <taxon>Insecta</taxon>
        <taxon>Pterygota</taxon>
        <taxon>Neoptera</taxon>
        <taxon>Endopterygota</taxon>
        <taxon>Hymenoptera</taxon>
        <taxon>Apocrita</taxon>
        <taxon>Aculeata</taxon>
        <taxon>Formicoidea</taxon>
        <taxon>Formicidae</taxon>
        <taxon>Formicinae</taxon>
        <taxon>Lasius</taxon>
        <taxon>Lasius</taxon>
    </lineage>
</organism>
<evidence type="ECO:0000256" key="9">
    <source>
        <dbReference type="ARBA" id="ARBA00023002"/>
    </source>
</evidence>
<dbReference type="GO" id="GO:0004497">
    <property type="term" value="F:monooxygenase activity"/>
    <property type="evidence" value="ECO:0007669"/>
    <property type="project" value="UniProtKB-KW"/>
</dbReference>
<evidence type="ECO:0000256" key="6">
    <source>
        <dbReference type="ARBA" id="ARBA00022723"/>
    </source>
</evidence>
<dbReference type="GO" id="GO:0005506">
    <property type="term" value="F:iron ion binding"/>
    <property type="evidence" value="ECO:0007669"/>
    <property type="project" value="InterPro"/>
</dbReference>
<dbReference type="OrthoDB" id="2789670at2759"/>
<sequence>MLLEGCEAMEDELHAGCYHIVRYRLNLITFVTDHIPNTDIVIEKGTPIYISLYGLGVDSRFWDEPEIYNPDRFAESNHITDAYIPFGIGPRMCIGRKLGQIHAKIVLALLLRDYEIWQIKDNESFLDPRSTFTAASNGIYLHFKKIVQMT</sequence>
<evidence type="ECO:0000256" key="7">
    <source>
        <dbReference type="ARBA" id="ARBA00022824"/>
    </source>
</evidence>
<dbReference type="Pfam" id="PF00067">
    <property type="entry name" value="p450"/>
    <property type="match status" value="1"/>
</dbReference>
<dbReference type="InterPro" id="IPR050476">
    <property type="entry name" value="Insect_CytP450_Detox"/>
</dbReference>
<keyword evidence="12" id="KW-0472">Membrane</keyword>
<dbReference type="Gene3D" id="1.10.630.10">
    <property type="entry name" value="Cytochrome P450"/>
    <property type="match status" value="1"/>
</dbReference>
<dbReference type="PaxDb" id="67767-A0A0J7K8L3"/>
<comment type="similarity">
    <text evidence="4 14">Belongs to the cytochrome P450 family.</text>
</comment>
<dbReference type="Proteomes" id="UP000036403">
    <property type="component" value="Unassembled WGS sequence"/>
</dbReference>
<evidence type="ECO:0000256" key="2">
    <source>
        <dbReference type="ARBA" id="ARBA00004174"/>
    </source>
</evidence>
<keyword evidence="8" id="KW-0492">Microsome</keyword>
<evidence type="ECO:0000256" key="1">
    <source>
        <dbReference type="ARBA" id="ARBA00001971"/>
    </source>
</evidence>
<keyword evidence="11 14" id="KW-0503">Monooxygenase</keyword>
<feature type="binding site" description="axial binding residue" evidence="13">
    <location>
        <position position="93"/>
    </location>
    <ligand>
        <name>heme</name>
        <dbReference type="ChEBI" id="CHEBI:30413"/>
    </ligand>
    <ligandPart>
        <name>Fe</name>
        <dbReference type="ChEBI" id="CHEBI:18248"/>
    </ligandPart>
</feature>
<name>A0A0J7K8L3_LASNI</name>
<dbReference type="GO" id="GO:0020037">
    <property type="term" value="F:heme binding"/>
    <property type="evidence" value="ECO:0007669"/>
    <property type="project" value="InterPro"/>
</dbReference>
<evidence type="ECO:0000256" key="14">
    <source>
        <dbReference type="RuleBase" id="RU000461"/>
    </source>
</evidence>
<evidence type="ECO:0000256" key="3">
    <source>
        <dbReference type="ARBA" id="ARBA00004406"/>
    </source>
</evidence>
<dbReference type="PROSITE" id="PS00086">
    <property type="entry name" value="CYTOCHROME_P450"/>
    <property type="match status" value="1"/>
</dbReference>
<evidence type="ECO:0000256" key="12">
    <source>
        <dbReference type="ARBA" id="ARBA00023136"/>
    </source>
</evidence>
<dbReference type="InterPro" id="IPR017972">
    <property type="entry name" value="Cyt_P450_CS"/>
</dbReference>
<dbReference type="PANTHER" id="PTHR24292">
    <property type="entry name" value="CYTOCHROME P450"/>
    <property type="match status" value="1"/>
</dbReference>
<evidence type="ECO:0000256" key="4">
    <source>
        <dbReference type="ARBA" id="ARBA00010617"/>
    </source>
</evidence>
<evidence type="ECO:0000313" key="15">
    <source>
        <dbReference type="EMBL" id="KMQ86778.1"/>
    </source>
</evidence>
<accession>A0A0J7K8L3</accession>
<dbReference type="InterPro" id="IPR001128">
    <property type="entry name" value="Cyt_P450"/>
</dbReference>
<keyword evidence="9 14" id="KW-0560">Oxidoreductase</keyword>
<dbReference type="PANTHER" id="PTHR24292:SF93">
    <property type="entry name" value="CYTOCHROME P450 310A1-RELATED"/>
    <property type="match status" value="1"/>
</dbReference>
<dbReference type="PRINTS" id="PR00463">
    <property type="entry name" value="EP450I"/>
</dbReference>
<keyword evidence="7" id="KW-0256">Endoplasmic reticulum</keyword>
<dbReference type="EMBL" id="LBMM01011527">
    <property type="protein sequence ID" value="KMQ86778.1"/>
    <property type="molecule type" value="Genomic_DNA"/>
</dbReference>
<dbReference type="SUPFAM" id="SSF48264">
    <property type="entry name" value="Cytochrome P450"/>
    <property type="match status" value="1"/>
</dbReference>
<keyword evidence="10 13" id="KW-0408">Iron</keyword>
<dbReference type="STRING" id="67767.A0A0J7K8L3"/>
<proteinExistence type="inferred from homology"/>
<keyword evidence="16" id="KW-1185">Reference proteome</keyword>
<evidence type="ECO:0000256" key="13">
    <source>
        <dbReference type="PIRSR" id="PIRSR602401-1"/>
    </source>
</evidence>
<evidence type="ECO:0000256" key="8">
    <source>
        <dbReference type="ARBA" id="ARBA00022848"/>
    </source>
</evidence>
<evidence type="ECO:0000256" key="10">
    <source>
        <dbReference type="ARBA" id="ARBA00023004"/>
    </source>
</evidence>
<dbReference type="AlphaFoldDB" id="A0A0J7K8L3"/>
<keyword evidence="5 13" id="KW-0349">Heme</keyword>
<dbReference type="InterPro" id="IPR002401">
    <property type="entry name" value="Cyt_P450_E_grp-I"/>
</dbReference>
<gene>
    <name evidence="15" type="ORF">RF55_14153</name>
</gene>
<keyword evidence="6 13" id="KW-0479">Metal-binding</keyword>
<evidence type="ECO:0000313" key="16">
    <source>
        <dbReference type="Proteomes" id="UP000036403"/>
    </source>
</evidence>
<comment type="subcellular location">
    <subcellularLocation>
        <location evidence="3">Endoplasmic reticulum membrane</location>
        <topology evidence="3">Peripheral membrane protein</topology>
    </subcellularLocation>
    <subcellularLocation>
        <location evidence="2">Microsome membrane</location>
        <topology evidence="2">Peripheral membrane protein</topology>
    </subcellularLocation>
</comment>
<evidence type="ECO:0000256" key="11">
    <source>
        <dbReference type="ARBA" id="ARBA00023033"/>
    </source>
</evidence>
<dbReference type="GO" id="GO:0005789">
    <property type="term" value="C:endoplasmic reticulum membrane"/>
    <property type="evidence" value="ECO:0007669"/>
    <property type="project" value="UniProtKB-SubCell"/>
</dbReference>
<dbReference type="InterPro" id="IPR036396">
    <property type="entry name" value="Cyt_P450_sf"/>
</dbReference>